<protein>
    <submittedName>
        <fullName evidence="10">Folliculin-interacting protein 1-like</fullName>
    </submittedName>
</protein>
<comment type="subcellular location">
    <subcellularLocation>
        <location evidence="1">Cytoplasm</location>
    </subcellularLocation>
    <subcellularLocation>
        <location evidence="2">Lysosome membrane</location>
    </subcellularLocation>
</comment>
<feature type="region of interest" description="Disordered" evidence="8">
    <location>
        <begin position="577"/>
        <end position="613"/>
    </location>
</feature>
<evidence type="ECO:0000256" key="6">
    <source>
        <dbReference type="ARBA" id="ARBA00023228"/>
    </source>
</evidence>
<dbReference type="PROSITE" id="PS51836">
    <property type="entry name" value="DENN_FNIP12"/>
    <property type="match status" value="1"/>
</dbReference>
<accession>A0A672QYV2</accession>
<dbReference type="Pfam" id="PF14638">
    <property type="entry name" value="FNIP_C"/>
    <property type="match status" value="1"/>
</dbReference>
<evidence type="ECO:0000256" key="8">
    <source>
        <dbReference type="SAM" id="MobiDB-lite"/>
    </source>
</evidence>
<comment type="similarity">
    <text evidence="3">Belongs to the FNIP family.</text>
</comment>
<dbReference type="PANTHER" id="PTHR21634:SF12">
    <property type="entry name" value="FOLLICULIN-INTERACTING PROTEIN 1"/>
    <property type="match status" value="1"/>
</dbReference>
<dbReference type="InterPro" id="IPR028085">
    <property type="entry name" value="FNIP_mid_dom"/>
</dbReference>
<dbReference type="InterPro" id="IPR028086">
    <property type="entry name" value="FNIP_C_dom"/>
</dbReference>
<dbReference type="Pfam" id="PF14637">
    <property type="entry name" value="FNIP_M"/>
    <property type="match status" value="1"/>
</dbReference>
<feature type="compositionally biased region" description="Polar residues" evidence="8">
    <location>
        <begin position="592"/>
        <end position="603"/>
    </location>
</feature>
<keyword evidence="11" id="KW-1185">Reference proteome</keyword>
<evidence type="ECO:0000313" key="11">
    <source>
        <dbReference type="Proteomes" id="UP000472262"/>
    </source>
</evidence>
<evidence type="ECO:0000256" key="2">
    <source>
        <dbReference type="ARBA" id="ARBA00004656"/>
    </source>
</evidence>
<dbReference type="AlphaFoldDB" id="A0A672QYV2"/>
<feature type="region of interest" description="Disordered" evidence="8">
    <location>
        <begin position="79"/>
        <end position="105"/>
    </location>
</feature>
<feature type="coiled-coil region" evidence="7">
    <location>
        <begin position="717"/>
        <end position="747"/>
    </location>
</feature>
<evidence type="ECO:0000256" key="1">
    <source>
        <dbReference type="ARBA" id="ARBA00004496"/>
    </source>
</evidence>
<reference evidence="10" key="2">
    <citation type="submission" date="2025-09" db="UniProtKB">
        <authorList>
            <consortium name="Ensembl"/>
        </authorList>
    </citation>
    <scope>IDENTIFICATION</scope>
</reference>
<proteinExistence type="inferred from homology"/>
<evidence type="ECO:0000256" key="3">
    <source>
        <dbReference type="ARBA" id="ARBA00007541"/>
    </source>
</evidence>
<reference evidence="10" key="1">
    <citation type="submission" date="2025-08" db="UniProtKB">
        <authorList>
            <consortium name="Ensembl"/>
        </authorList>
    </citation>
    <scope>IDENTIFICATION</scope>
</reference>
<dbReference type="Pfam" id="PF14636">
    <property type="entry name" value="FNIP_N"/>
    <property type="match status" value="1"/>
</dbReference>
<dbReference type="GO" id="GO:0005765">
    <property type="term" value="C:lysosomal membrane"/>
    <property type="evidence" value="ECO:0007669"/>
    <property type="project" value="UniProtKB-SubCell"/>
</dbReference>
<evidence type="ECO:0000313" key="10">
    <source>
        <dbReference type="Ensembl" id="ENSSGRP00000081438.1"/>
    </source>
</evidence>
<gene>
    <name evidence="10" type="primary">LOC107562178</name>
</gene>
<feature type="domain" description="UDENN FNIP1/2-type" evidence="9">
    <location>
        <begin position="19"/>
        <end position="1121"/>
    </location>
</feature>
<evidence type="ECO:0000256" key="5">
    <source>
        <dbReference type="ARBA" id="ARBA00023136"/>
    </source>
</evidence>
<keyword evidence="4" id="KW-0963">Cytoplasm</keyword>
<feature type="region of interest" description="Disordered" evidence="8">
    <location>
        <begin position="876"/>
        <end position="932"/>
    </location>
</feature>
<dbReference type="PANTHER" id="PTHR21634">
    <property type="entry name" value="RE13835P"/>
    <property type="match status" value="1"/>
</dbReference>
<dbReference type="InterPro" id="IPR028084">
    <property type="entry name" value="FNIP_N_dom"/>
</dbReference>
<evidence type="ECO:0000256" key="4">
    <source>
        <dbReference type="ARBA" id="ARBA00022490"/>
    </source>
</evidence>
<dbReference type="GO" id="GO:0042030">
    <property type="term" value="F:ATPase inhibitor activity"/>
    <property type="evidence" value="ECO:0007669"/>
    <property type="project" value="TreeGrafter"/>
</dbReference>
<evidence type="ECO:0000256" key="7">
    <source>
        <dbReference type="SAM" id="Coils"/>
    </source>
</evidence>
<dbReference type="Ensembl" id="ENSSGRT00000086707.1">
    <property type="protein sequence ID" value="ENSSGRP00000081438.1"/>
    <property type="gene ID" value="ENSSGRG00000040797.1"/>
</dbReference>
<dbReference type="PRINTS" id="PR02073">
    <property type="entry name" value="FOLLICULNIP1"/>
</dbReference>
<sequence>MGKRTGANAPMPSWSSPELDPSQIRLIVYQDCERRGRNVLFDSDARKRSTEDAPVTRVCGEAQAKMFGKCCQLRPTGGSSSSLDSSSSCASEPKEQNRFQGSSRCSSDANMLGEMMFGSVAMSYKGSTLKIHQIRSPSQLMLSKVFTARTGGSVYGSLNTLQDSLEFISQDSGALRPEQNTTANGFLGSIGFSQLCSPRRALSEQGPLRLIKSASFFSGHSNPMDMPGRGLYDDRDSGIARSASLSSLLITPFPSPGSSLTSSCASSYQRRWLRSQTTSLENGVFPRWSVEESFNMSDENSGPSLGVARKKKIAIGVIFLLSPNEEENAKFQDFFFSHFPLFESHMNKLKSAIEQAMILSRRSADASQRALAYSRMVDGLNEFRTTICNLYTMPRVSEPVWLTMMSGQPEKNQLCGQFMRELALLMEQASKNQFLPALLTAVLTNHLAWVPTVMPNGQPPLKIFLEKHSSPSVDMLAKTHPYNPLWAQLGDLYGAIGSPVRLSRTVVVGRRQELVQRLLYVLTYFIRCSELLETHLLESAVDEAIVIPGSLITTSLRRGEVEESDYVLVTVHKPSQDYLSPGAEAEDGYPSDDNSLQSSTYMNTEAPDEHKRPHPAIPEAELVRDAPVCREAGSPQLETRLETVVKVGSNSPCERRASLEVQGDVRPEVESGGVPIRIFHPSDILLEKKPPDKSFDNAGNEPSAKVTFLIGDSMSPESDMESRQQKLEEEIKKHKKLLKDNQQKQCNSEAKLQVDQIKTNDSKTGSFVSSFTRKTSQWCPRVQGDCVDMFDEYFSDDNPVETRTIGDVYQTNAQMGMKGIGKDAPNLQGCQVRAHRQTCERLDKDGCKCDAGDISVGCCKTCCSAEQDKGIEMSLSVPSQGTVGEKKKSVPLNDWEIPRNESSDSALGDSESEDAGQELPRQEPDGPFYGDEQADWQDELEVPLPGAKLVENYSKPSIANFGRSLFGGYCPTYVPDFVLHGAPNDEKLRQNLVSDLAHAVQHPVLDEPIAEAVCIIADTDKWSVQVASSQRRPSDKLGKEVLVSNLVSNLLQSTYQLYRLNLSPNFCIMHLEDRLQELYFKSKMLAEYLKGQTRVHVKELGMVLGIESNDLPLLAATASTHSPYVAQILL</sequence>
<organism evidence="10 11">
    <name type="scientific">Sinocyclocheilus grahami</name>
    <name type="common">Dianchi golden-line fish</name>
    <name type="synonym">Barbus grahami</name>
    <dbReference type="NCBI Taxonomy" id="75366"/>
    <lineage>
        <taxon>Eukaryota</taxon>
        <taxon>Metazoa</taxon>
        <taxon>Chordata</taxon>
        <taxon>Craniata</taxon>
        <taxon>Vertebrata</taxon>
        <taxon>Euteleostomi</taxon>
        <taxon>Actinopterygii</taxon>
        <taxon>Neopterygii</taxon>
        <taxon>Teleostei</taxon>
        <taxon>Ostariophysi</taxon>
        <taxon>Cypriniformes</taxon>
        <taxon>Cyprinidae</taxon>
        <taxon>Cyprininae</taxon>
        <taxon>Sinocyclocheilus</taxon>
    </lineage>
</organism>
<dbReference type="InterPro" id="IPR026156">
    <property type="entry name" value="FNIP_fam"/>
</dbReference>
<keyword evidence="7" id="KW-0175">Coiled coil</keyword>
<keyword evidence="5" id="KW-0472">Membrane</keyword>
<name>A0A672QYV2_SINGR</name>
<evidence type="ECO:0000259" key="9">
    <source>
        <dbReference type="PROSITE" id="PS51836"/>
    </source>
</evidence>
<dbReference type="Proteomes" id="UP000472262">
    <property type="component" value="Unassembled WGS sequence"/>
</dbReference>
<dbReference type="InterPro" id="IPR037545">
    <property type="entry name" value="DENN_FNIP1/2"/>
</dbReference>
<keyword evidence="6" id="KW-0458">Lysosome</keyword>
<feature type="compositionally biased region" description="Low complexity" evidence="8">
    <location>
        <begin position="79"/>
        <end position="91"/>
    </location>
</feature>
<dbReference type="GO" id="GO:0051087">
    <property type="term" value="F:protein-folding chaperone binding"/>
    <property type="evidence" value="ECO:0007669"/>
    <property type="project" value="TreeGrafter"/>
</dbReference>